<comment type="caution">
    <text evidence="1">The sequence shown here is derived from an EMBL/GenBank/DDBJ whole genome shotgun (WGS) entry which is preliminary data.</text>
</comment>
<name>A0A8X6ICT8_TRICU</name>
<reference evidence="1" key="1">
    <citation type="submission" date="2020-07" db="EMBL/GenBank/DDBJ databases">
        <title>Multicomponent nature underlies the extraordinary mechanical properties of spider dragline silk.</title>
        <authorList>
            <person name="Kono N."/>
            <person name="Nakamura H."/>
            <person name="Mori M."/>
            <person name="Yoshida Y."/>
            <person name="Ohtoshi R."/>
            <person name="Malay A.D."/>
            <person name="Moran D.A.P."/>
            <person name="Tomita M."/>
            <person name="Numata K."/>
            <person name="Arakawa K."/>
        </authorList>
    </citation>
    <scope>NUCLEOTIDE SEQUENCE</scope>
</reference>
<gene>
    <name evidence="1" type="ORF">TNCT_169431</name>
</gene>
<accession>A0A8X6ICT8</accession>
<protein>
    <submittedName>
        <fullName evidence="1">Uncharacterized protein</fullName>
    </submittedName>
</protein>
<dbReference type="AlphaFoldDB" id="A0A8X6ICT8"/>
<evidence type="ECO:0000313" key="1">
    <source>
        <dbReference type="EMBL" id="GFQ91997.1"/>
    </source>
</evidence>
<dbReference type="Proteomes" id="UP000887116">
    <property type="component" value="Unassembled WGS sequence"/>
</dbReference>
<dbReference type="EMBL" id="BMAO01004048">
    <property type="protein sequence ID" value="GFQ91997.1"/>
    <property type="molecule type" value="Genomic_DNA"/>
</dbReference>
<dbReference type="OrthoDB" id="10473677at2759"/>
<proteinExistence type="predicted"/>
<sequence>MGASENDTNYGCMHERFAGQVPCTEFRFTCFSLDTHLKSHTHIRTKRERFKETLLRASKLLQLRNGTKVAAAG</sequence>
<organism evidence="1 2">
    <name type="scientific">Trichonephila clavata</name>
    <name type="common">Joro spider</name>
    <name type="synonym">Nephila clavata</name>
    <dbReference type="NCBI Taxonomy" id="2740835"/>
    <lineage>
        <taxon>Eukaryota</taxon>
        <taxon>Metazoa</taxon>
        <taxon>Ecdysozoa</taxon>
        <taxon>Arthropoda</taxon>
        <taxon>Chelicerata</taxon>
        <taxon>Arachnida</taxon>
        <taxon>Araneae</taxon>
        <taxon>Araneomorphae</taxon>
        <taxon>Entelegynae</taxon>
        <taxon>Araneoidea</taxon>
        <taxon>Nephilidae</taxon>
        <taxon>Trichonephila</taxon>
    </lineage>
</organism>
<keyword evidence="2" id="KW-1185">Reference proteome</keyword>
<evidence type="ECO:0000313" key="2">
    <source>
        <dbReference type="Proteomes" id="UP000887116"/>
    </source>
</evidence>